<accession>A0A250JUW5</accession>
<protein>
    <submittedName>
        <fullName evidence="2">Phospholipase</fullName>
    </submittedName>
</protein>
<dbReference type="Pfam" id="PF01823">
    <property type="entry name" value="MACPF"/>
    <property type="match status" value="1"/>
</dbReference>
<evidence type="ECO:0000313" key="2">
    <source>
        <dbReference type="EMBL" id="ATB47151.1"/>
    </source>
</evidence>
<dbReference type="AlphaFoldDB" id="A0A250JUW5"/>
<evidence type="ECO:0000313" key="3">
    <source>
        <dbReference type="Proteomes" id="UP000217343"/>
    </source>
</evidence>
<keyword evidence="3" id="KW-1185">Reference proteome</keyword>
<name>A0A250JUW5_9BACT</name>
<dbReference type="InterPro" id="IPR020864">
    <property type="entry name" value="MACPF"/>
</dbReference>
<evidence type="ECO:0000259" key="1">
    <source>
        <dbReference type="PROSITE" id="PS51412"/>
    </source>
</evidence>
<organism evidence="2 3">
    <name type="scientific">Corallococcus macrosporus DSM 14697</name>
    <dbReference type="NCBI Taxonomy" id="1189310"/>
    <lineage>
        <taxon>Bacteria</taxon>
        <taxon>Pseudomonadati</taxon>
        <taxon>Myxococcota</taxon>
        <taxon>Myxococcia</taxon>
        <taxon>Myxococcales</taxon>
        <taxon>Cystobacterineae</taxon>
        <taxon>Myxococcaceae</taxon>
        <taxon>Corallococcus</taxon>
    </lineage>
</organism>
<reference evidence="2 3" key="1">
    <citation type="submission" date="2017-06" db="EMBL/GenBank/DDBJ databases">
        <title>Sequencing and comparative analysis of myxobacterial genomes.</title>
        <authorList>
            <person name="Rupp O."/>
            <person name="Goesmann A."/>
            <person name="Sogaard-Andersen L."/>
        </authorList>
    </citation>
    <scope>NUCLEOTIDE SEQUENCE [LARGE SCALE GENOMIC DNA]</scope>
    <source>
        <strain evidence="2 3">DSM 14697</strain>
    </source>
</reference>
<dbReference type="RefSeq" id="WP_239989519.1">
    <property type="nucleotide sequence ID" value="NZ_CP022203.1"/>
</dbReference>
<dbReference type="Proteomes" id="UP000217343">
    <property type="component" value="Chromosome"/>
</dbReference>
<dbReference type="SMART" id="SM00457">
    <property type="entry name" value="MACPF"/>
    <property type="match status" value="1"/>
</dbReference>
<dbReference type="KEGG" id="mmas:MYMAC_002758"/>
<dbReference type="EMBL" id="CP022203">
    <property type="protein sequence ID" value="ATB47151.1"/>
    <property type="molecule type" value="Genomic_DNA"/>
</dbReference>
<dbReference type="PROSITE" id="PS51412">
    <property type="entry name" value="MACPF_2"/>
    <property type="match status" value="1"/>
</dbReference>
<sequence>MAEAMQIDFNKFDGTVPYKNVDYLGRCYDIIRINPLDLSQRLRDGGGATTESIIQIAPESCTQLTPDKSLYIPEGTRYIPESRGERTSRTETWFSSFDFSHSFEHTVSAGLDIPGLVSFSASLAYRQMEKTSGSNETIQTFVQSFFEDCSIRLNDDFTSKLPLSSRFTGEVAKLTSEAACAAFIKTFGTHYAREVTFGGRMYQRVHISAQEYSKLVERGVDISTSASATFKGATANTGSSTSTSSSSAFKQSSGLTVDSIQWVGGTPSTDFNEWVKSIRQDPKPLQLDLKPLYELFTSDYFPKDPDIQQKKTWMMQAVDQHIRTEGFTRPDVSSLANKEFYFRSRWRADPGEKRVNKHLSFTGEDVKLYPEANTTDLVPWKLIPVQGKSDEFYIRSRWRADLGEKRLDYHLSFEGDTLKLYHRDNVADLVPWKFIPVPGKKDEYYIRSRWQAEKGDRRTDKSLAFEGDGGRLYPKDDYYNLVPWKLEPAKA</sequence>
<feature type="domain" description="MACPF" evidence="1">
    <location>
        <begin position="7"/>
        <end position="329"/>
    </location>
</feature>
<proteinExistence type="predicted"/>
<gene>
    <name evidence="2" type="ORF">MYMAC_002758</name>
</gene>